<gene>
    <name evidence="2" type="ORF">QJS10_CPB20g01370</name>
</gene>
<feature type="region of interest" description="Disordered" evidence="1">
    <location>
        <begin position="1"/>
        <end position="83"/>
    </location>
</feature>
<evidence type="ECO:0000313" key="2">
    <source>
        <dbReference type="EMBL" id="KAK1285616.1"/>
    </source>
</evidence>
<feature type="compositionally biased region" description="Low complexity" evidence="1">
    <location>
        <begin position="24"/>
        <end position="33"/>
    </location>
</feature>
<comment type="caution">
    <text evidence="2">The sequence shown here is derived from an EMBL/GenBank/DDBJ whole genome shotgun (WGS) entry which is preliminary data.</text>
</comment>
<dbReference type="EMBL" id="JAUJYO010000020">
    <property type="protein sequence ID" value="KAK1285616.1"/>
    <property type="molecule type" value="Genomic_DNA"/>
</dbReference>
<feature type="region of interest" description="Disordered" evidence="1">
    <location>
        <begin position="115"/>
        <end position="143"/>
    </location>
</feature>
<evidence type="ECO:0000313" key="3">
    <source>
        <dbReference type="Proteomes" id="UP001180020"/>
    </source>
</evidence>
<protein>
    <submittedName>
        <fullName evidence="2">Uncharacterized protein</fullName>
    </submittedName>
</protein>
<reference evidence="2" key="1">
    <citation type="journal article" date="2023" name="Nat. Commun.">
        <title>Diploid and tetraploid genomes of Acorus and the evolution of monocots.</title>
        <authorList>
            <person name="Ma L."/>
            <person name="Liu K.W."/>
            <person name="Li Z."/>
            <person name="Hsiao Y.Y."/>
            <person name="Qi Y."/>
            <person name="Fu T."/>
            <person name="Tang G.D."/>
            <person name="Zhang D."/>
            <person name="Sun W.H."/>
            <person name="Liu D.K."/>
            <person name="Li Y."/>
            <person name="Chen G.Z."/>
            <person name="Liu X.D."/>
            <person name="Liao X.Y."/>
            <person name="Jiang Y.T."/>
            <person name="Yu X."/>
            <person name="Hao Y."/>
            <person name="Huang J."/>
            <person name="Zhao X.W."/>
            <person name="Ke S."/>
            <person name="Chen Y.Y."/>
            <person name="Wu W.L."/>
            <person name="Hsu J.L."/>
            <person name="Lin Y.F."/>
            <person name="Huang M.D."/>
            <person name="Li C.Y."/>
            <person name="Huang L."/>
            <person name="Wang Z.W."/>
            <person name="Zhao X."/>
            <person name="Zhong W.Y."/>
            <person name="Peng D.H."/>
            <person name="Ahmad S."/>
            <person name="Lan S."/>
            <person name="Zhang J.S."/>
            <person name="Tsai W.C."/>
            <person name="Van de Peer Y."/>
            <person name="Liu Z.J."/>
        </authorList>
    </citation>
    <scope>NUCLEOTIDE SEQUENCE</scope>
    <source>
        <strain evidence="2">CP</strain>
    </source>
</reference>
<name>A0AAV9CB05_ACOCL</name>
<feature type="compositionally biased region" description="Gly residues" evidence="1">
    <location>
        <begin position="115"/>
        <end position="134"/>
    </location>
</feature>
<evidence type="ECO:0000256" key="1">
    <source>
        <dbReference type="SAM" id="MobiDB-lite"/>
    </source>
</evidence>
<keyword evidence="3" id="KW-1185">Reference proteome</keyword>
<reference evidence="2" key="2">
    <citation type="submission" date="2023-06" db="EMBL/GenBank/DDBJ databases">
        <authorList>
            <person name="Ma L."/>
            <person name="Liu K.-W."/>
            <person name="Li Z."/>
            <person name="Hsiao Y.-Y."/>
            <person name="Qi Y."/>
            <person name="Fu T."/>
            <person name="Tang G."/>
            <person name="Zhang D."/>
            <person name="Sun W.-H."/>
            <person name="Liu D.-K."/>
            <person name="Li Y."/>
            <person name="Chen G.-Z."/>
            <person name="Liu X.-D."/>
            <person name="Liao X.-Y."/>
            <person name="Jiang Y.-T."/>
            <person name="Yu X."/>
            <person name="Hao Y."/>
            <person name="Huang J."/>
            <person name="Zhao X.-W."/>
            <person name="Ke S."/>
            <person name="Chen Y.-Y."/>
            <person name="Wu W.-L."/>
            <person name="Hsu J.-L."/>
            <person name="Lin Y.-F."/>
            <person name="Huang M.-D."/>
            <person name="Li C.-Y."/>
            <person name="Huang L."/>
            <person name="Wang Z.-W."/>
            <person name="Zhao X."/>
            <person name="Zhong W.-Y."/>
            <person name="Peng D.-H."/>
            <person name="Ahmad S."/>
            <person name="Lan S."/>
            <person name="Zhang J.-S."/>
            <person name="Tsai W.-C."/>
            <person name="Van De Peer Y."/>
            <person name="Liu Z.-J."/>
        </authorList>
    </citation>
    <scope>NUCLEOTIDE SEQUENCE</scope>
    <source>
        <strain evidence="2">CP</strain>
        <tissue evidence="2">Leaves</tissue>
    </source>
</reference>
<dbReference type="Proteomes" id="UP001180020">
    <property type="component" value="Unassembled WGS sequence"/>
</dbReference>
<dbReference type="AlphaFoldDB" id="A0AAV9CB05"/>
<organism evidence="2 3">
    <name type="scientific">Acorus calamus</name>
    <name type="common">Sweet flag</name>
    <dbReference type="NCBI Taxonomy" id="4465"/>
    <lineage>
        <taxon>Eukaryota</taxon>
        <taxon>Viridiplantae</taxon>
        <taxon>Streptophyta</taxon>
        <taxon>Embryophyta</taxon>
        <taxon>Tracheophyta</taxon>
        <taxon>Spermatophyta</taxon>
        <taxon>Magnoliopsida</taxon>
        <taxon>Liliopsida</taxon>
        <taxon>Acoraceae</taxon>
        <taxon>Acorus</taxon>
    </lineage>
</organism>
<proteinExistence type="predicted"/>
<accession>A0AAV9CB05</accession>
<sequence>MEPHKHRTKQFIVNPPTLYTSNIATPPNNAVNPTPAPRAYASDPGVDAGDGSDEGAAPMDTVGGAPDGVVEGDRVGAGVDGEGVGEGVAGAGAGEAAGGGEEMVGAGVAAGGGEAAGGGVAAGGGEEAAMGGGEEVGEEEGDWAMQVERRARVRERRRVGRVRAIFRERKREV</sequence>